<evidence type="ECO:0000256" key="3">
    <source>
        <dbReference type="ARBA" id="ARBA00022801"/>
    </source>
</evidence>
<dbReference type="InterPro" id="IPR035965">
    <property type="entry name" value="PAS-like_dom_sf"/>
</dbReference>
<evidence type="ECO:0000256" key="4">
    <source>
        <dbReference type="ARBA" id="ARBA00022991"/>
    </source>
</evidence>
<evidence type="ECO:0000256" key="5">
    <source>
        <dbReference type="ARBA" id="ARBA00023170"/>
    </source>
</evidence>
<dbReference type="InterPro" id="IPR052016">
    <property type="entry name" value="Bact_Sigma-Reg"/>
</dbReference>
<dbReference type="SUPFAM" id="SSF81606">
    <property type="entry name" value="PP2C-like"/>
    <property type="match status" value="1"/>
</dbReference>
<evidence type="ECO:0000256" key="2">
    <source>
        <dbReference type="ARBA" id="ARBA00022606"/>
    </source>
</evidence>
<dbReference type="PRINTS" id="PR01033">
    <property type="entry name" value="PHYTOCHROME"/>
</dbReference>
<dbReference type="PANTHER" id="PTHR43156">
    <property type="entry name" value="STAGE II SPORULATION PROTEIN E-RELATED"/>
    <property type="match status" value="1"/>
</dbReference>
<evidence type="ECO:0000313" key="9">
    <source>
        <dbReference type="Proteomes" id="UP001501495"/>
    </source>
</evidence>
<dbReference type="RefSeq" id="WP_344735522.1">
    <property type="nucleotide sequence ID" value="NZ_BAAAZH010000036.1"/>
</dbReference>
<evidence type="ECO:0000256" key="6">
    <source>
        <dbReference type="SAM" id="MobiDB-lite"/>
    </source>
</evidence>
<comment type="caution">
    <text evidence="8">The sequence shown here is derived from an EMBL/GenBank/DDBJ whole genome shotgun (WGS) entry which is preliminary data.</text>
</comment>
<keyword evidence="4" id="KW-0157">Chromophore</keyword>
<dbReference type="PROSITE" id="PS50046">
    <property type="entry name" value="PHYTOCHROME_2"/>
    <property type="match status" value="1"/>
</dbReference>
<dbReference type="Pfam" id="PF08446">
    <property type="entry name" value="PAS_2"/>
    <property type="match status" value="1"/>
</dbReference>
<dbReference type="SMART" id="SM00331">
    <property type="entry name" value="PP2C_SIG"/>
    <property type="match status" value="1"/>
</dbReference>
<sequence length="756" mass="81438">MTQLDTDPAAHSPAYPPADLSTCDREPIHIPGAVQPHGVLLALEEPSTRIVMASANLAELLGVPVEEALGRTLADLVGSGAAERVIAHLDAVRGEPLTLALPHVDADPEGRGSLRGEWVEIAVHRSAERIVVELEQVTDDAGMLSYLSARSAMARLVDARSVSGLADRLAQEIRSVTGFDRVMVYRFDQDWNGEVIAEDKRSDLNSFHGLHYPATDIPAQARRLYTVNWIRLIADISYRPVPITPVLDPATAAPLDLSFSTLRSVSPIHLEYLANMGVTASMSVSLIVDGQLWGLIACHHYSGPHRPGHEARAAAEFLGQISSQMMAERERSDQREALFRGQTLLAELTTTMVASGDDVLTTLVEHPATREMIGAGGVGLFYNGELMSAGNVPPPEAMFRIARALRRSDGEAASSHHLASLDPELGAYADTAAGAMIVGSADDRWFAWYRPEMPRVVDWGGDPANAKLYEREGEEVRLSPRKSFDKWREVVRLQSHQWTPGDHDLANAVRAHTAGLLLLRARGPIAVAESLQRTMVTDVVREVAGYEVASRYLPAAEYQLGGDWWDLLELEDGRVAFVVGDVAGHGVDAVAAMTQIRTALRAYLFTGIAPTQSLDQLDRMMAGLMGDQVASALLVVLDPASGAVEIVNAGHPAPLLYGDGPARVIEGVSRPLLGIGDGVSVALTATLPPGGTLVAYTDGLHERRDRDLTETLEQVRAGGEPGPADGDLVAWTTRLLGIVPGTQDDDTTVLVVRRPR</sequence>
<dbReference type="Gene3D" id="3.30.450.40">
    <property type="match status" value="1"/>
</dbReference>
<evidence type="ECO:0000313" key="8">
    <source>
        <dbReference type="EMBL" id="GAA4129574.1"/>
    </source>
</evidence>
<evidence type="ECO:0000256" key="1">
    <source>
        <dbReference type="ARBA" id="ARBA00022543"/>
    </source>
</evidence>
<reference evidence="9" key="1">
    <citation type="journal article" date="2019" name="Int. J. Syst. Evol. Microbiol.">
        <title>The Global Catalogue of Microorganisms (GCM) 10K type strain sequencing project: providing services to taxonomists for standard genome sequencing and annotation.</title>
        <authorList>
            <consortium name="The Broad Institute Genomics Platform"/>
            <consortium name="The Broad Institute Genome Sequencing Center for Infectious Disease"/>
            <person name="Wu L."/>
            <person name="Ma J."/>
        </authorList>
    </citation>
    <scope>NUCLEOTIDE SEQUENCE [LARGE SCALE GENOMIC DNA]</scope>
    <source>
        <strain evidence="9">JCM 16703</strain>
    </source>
</reference>
<dbReference type="Proteomes" id="UP001501495">
    <property type="component" value="Unassembled WGS sequence"/>
</dbReference>
<keyword evidence="2" id="KW-0716">Sensory transduction</keyword>
<dbReference type="PANTHER" id="PTHR43156:SF2">
    <property type="entry name" value="STAGE II SPORULATION PROTEIN E"/>
    <property type="match status" value="1"/>
</dbReference>
<evidence type="ECO:0000259" key="7">
    <source>
        <dbReference type="PROSITE" id="PS50046"/>
    </source>
</evidence>
<dbReference type="InterPro" id="IPR043150">
    <property type="entry name" value="Phytochrome_PHY_sf"/>
</dbReference>
<dbReference type="InterPro" id="IPR029016">
    <property type="entry name" value="GAF-like_dom_sf"/>
</dbReference>
<dbReference type="InterPro" id="IPR003018">
    <property type="entry name" value="GAF"/>
</dbReference>
<dbReference type="Gene3D" id="3.60.40.10">
    <property type="entry name" value="PPM-type phosphatase domain"/>
    <property type="match status" value="1"/>
</dbReference>
<keyword evidence="1" id="KW-0600">Photoreceptor protein</keyword>
<dbReference type="InterPro" id="IPR013515">
    <property type="entry name" value="Phytochrome_cen-reg"/>
</dbReference>
<dbReference type="Pfam" id="PF00360">
    <property type="entry name" value="PHY"/>
    <property type="match status" value="1"/>
</dbReference>
<accession>A0ABP7Y1Z5</accession>
<gene>
    <name evidence="8" type="ORF">GCM10022215_42270</name>
</gene>
<organism evidence="8 9">
    <name type="scientific">Nocardioides fonticola</name>
    <dbReference type="NCBI Taxonomy" id="450363"/>
    <lineage>
        <taxon>Bacteria</taxon>
        <taxon>Bacillati</taxon>
        <taxon>Actinomycetota</taxon>
        <taxon>Actinomycetes</taxon>
        <taxon>Propionibacteriales</taxon>
        <taxon>Nocardioidaceae</taxon>
        <taxon>Nocardioides</taxon>
    </lineage>
</organism>
<dbReference type="SUPFAM" id="SSF55785">
    <property type="entry name" value="PYP-like sensor domain (PAS domain)"/>
    <property type="match status" value="1"/>
</dbReference>
<dbReference type="InterPro" id="IPR001932">
    <property type="entry name" value="PPM-type_phosphatase-like_dom"/>
</dbReference>
<dbReference type="SMART" id="SM00065">
    <property type="entry name" value="GAF"/>
    <property type="match status" value="1"/>
</dbReference>
<protein>
    <recommendedName>
        <fullName evidence="7">Phytochrome chromophore attachment site domain-containing protein</fullName>
    </recommendedName>
</protein>
<feature type="domain" description="Phytochrome chromophore attachment site" evidence="7">
    <location>
        <begin position="161"/>
        <end position="320"/>
    </location>
</feature>
<dbReference type="InterPro" id="IPR016132">
    <property type="entry name" value="Phyto_chromo_attachment"/>
</dbReference>
<dbReference type="InterPro" id="IPR001294">
    <property type="entry name" value="Phytochrome"/>
</dbReference>
<dbReference type="Pfam" id="PF01590">
    <property type="entry name" value="GAF"/>
    <property type="match status" value="1"/>
</dbReference>
<keyword evidence="9" id="KW-1185">Reference proteome</keyword>
<dbReference type="Pfam" id="PF07228">
    <property type="entry name" value="SpoIIE"/>
    <property type="match status" value="1"/>
</dbReference>
<name>A0ABP7Y1Z5_9ACTN</name>
<dbReference type="Gene3D" id="3.30.450.270">
    <property type="match status" value="1"/>
</dbReference>
<dbReference type="Gene3D" id="3.30.450.20">
    <property type="entry name" value="PAS domain"/>
    <property type="match status" value="1"/>
</dbReference>
<dbReference type="InterPro" id="IPR013654">
    <property type="entry name" value="PAS_2"/>
</dbReference>
<feature type="region of interest" description="Disordered" evidence="6">
    <location>
        <begin position="1"/>
        <end position="20"/>
    </location>
</feature>
<dbReference type="SUPFAM" id="SSF55781">
    <property type="entry name" value="GAF domain-like"/>
    <property type="match status" value="2"/>
</dbReference>
<dbReference type="EMBL" id="BAAAZH010000036">
    <property type="protein sequence ID" value="GAA4129574.1"/>
    <property type="molecule type" value="Genomic_DNA"/>
</dbReference>
<keyword evidence="3" id="KW-0378">Hydrolase</keyword>
<keyword evidence="5" id="KW-0675">Receptor</keyword>
<dbReference type="InterPro" id="IPR036457">
    <property type="entry name" value="PPM-type-like_dom_sf"/>
</dbReference>
<proteinExistence type="predicted"/>